<accession>A0A447NIZ7</accession>
<evidence type="ECO:0000313" key="3">
    <source>
        <dbReference type="Proteomes" id="UP000276345"/>
    </source>
</evidence>
<protein>
    <recommendedName>
        <fullName evidence="1">Tox-GHH2 domain-containing protein</fullName>
    </recommendedName>
</protein>
<organism evidence="2 3">
    <name type="scientific">Salmonella enterica subsp. enterica serovar Sanjuan</name>
    <dbReference type="NCBI Taxonomy" id="1160765"/>
    <lineage>
        <taxon>Bacteria</taxon>
        <taxon>Pseudomonadati</taxon>
        <taxon>Pseudomonadota</taxon>
        <taxon>Gammaproteobacteria</taxon>
        <taxon>Enterobacterales</taxon>
        <taxon>Enterobacteriaceae</taxon>
        <taxon>Salmonella</taxon>
    </lineage>
</organism>
<dbReference type="Pfam" id="PF15635">
    <property type="entry name" value="Tox-GHH2"/>
    <property type="match status" value="1"/>
</dbReference>
<proteinExistence type="predicted"/>
<dbReference type="EMBL" id="LR134142">
    <property type="protein sequence ID" value="VEA03315.1"/>
    <property type="molecule type" value="Genomic_DNA"/>
</dbReference>
<evidence type="ECO:0000259" key="1">
    <source>
        <dbReference type="Pfam" id="PF15635"/>
    </source>
</evidence>
<gene>
    <name evidence="2" type="ORF">NCTC7406_00802</name>
</gene>
<feature type="domain" description="Tox-GHH2" evidence="1">
    <location>
        <begin position="72"/>
        <end position="170"/>
    </location>
</feature>
<dbReference type="Proteomes" id="UP000276345">
    <property type="component" value="Chromosome"/>
</dbReference>
<dbReference type="AlphaFoldDB" id="A0A447NIZ7"/>
<evidence type="ECO:0000313" key="2">
    <source>
        <dbReference type="EMBL" id="VEA03315.1"/>
    </source>
</evidence>
<reference evidence="2 3" key="1">
    <citation type="submission" date="2018-12" db="EMBL/GenBank/DDBJ databases">
        <authorList>
            <consortium name="Pathogen Informatics"/>
        </authorList>
    </citation>
    <scope>NUCLEOTIDE SEQUENCE [LARGE SCALE GENOMIC DNA]</scope>
    <source>
        <strain evidence="2 3">NCTC7406</strain>
    </source>
</reference>
<sequence length="197" mass="20986">MHSDASVLPFVEDNDSPTGLLDKILESDGAHPQVNPYHMLIGRIIAVDDTGTSVAFSNTTSKALSVCPLERKDKGQTGHHLIPGASIADACKNYDHSVAPVVCAEGTSWNLGSHGRAHNAYAKAIATKPKDSSGTVSLDDAITAAVQSHMLAFPLSKCSPKCIRAQLESYYKQMCKGARPNVVNEQGKKDNTFHTGV</sequence>
<name>A0A447NIZ7_SALET</name>
<dbReference type="InterPro" id="IPR028917">
    <property type="entry name" value="Tox-GHH2_domain"/>
</dbReference>